<evidence type="ECO:0000259" key="1">
    <source>
        <dbReference type="PROSITE" id="PS50883"/>
    </source>
</evidence>
<organism evidence="2 3">
    <name type="scientific">Salinibacillus aidingensis</name>
    <dbReference type="NCBI Taxonomy" id="237684"/>
    <lineage>
        <taxon>Bacteria</taxon>
        <taxon>Bacillati</taxon>
        <taxon>Bacillota</taxon>
        <taxon>Bacilli</taxon>
        <taxon>Bacillales</taxon>
        <taxon>Bacillaceae</taxon>
        <taxon>Salinibacillus</taxon>
    </lineage>
</organism>
<dbReference type="Proteomes" id="UP001500880">
    <property type="component" value="Unassembled WGS sequence"/>
</dbReference>
<comment type="caution">
    <text evidence="2">The sequence shown here is derived from an EMBL/GenBank/DDBJ whole genome shotgun (WGS) entry which is preliminary data.</text>
</comment>
<dbReference type="RefSeq" id="WP_343840207.1">
    <property type="nucleotide sequence ID" value="NZ_BAAADO010000003.1"/>
</dbReference>
<dbReference type="InterPro" id="IPR050706">
    <property type="entry name" value="Cyclic-di-GMP_PDE-like"/>
</dbReference>
<reference evidence="2 3" key="1">
    <citation type="journal article" date="2019" name="Int. J. Syst. Evol. Microbiol.">
        <title>The Global Catalogue of Microorganisms (GCM) 10K type strain sequencing project: providing services to taxonomists for standard genome sequencing and annotation.</title>
        <authorList>
            <consortium name="The Broad Institute Genomics Platform"/>
            <consortium name="The Broad Institute Genome Sequencing Center for Infectious Disease"/>
            <person name="Wu L."/>
            <person name="Ma J."/>
        </authorList>
    </citation>
    <scope>NUCLEOTIDE SEQUENCE [LARGE SCALE GENOMIC DNA]</scope>
    <source>
        <strain evidence="2 3">JCM 12389</strain>
    </source>
</reference>
<evidence type="ECO:0000313" key="3">
    <source>
        <dbReference type="Proteomes" id="UP001500880"/>
    </source>
</evidence>
<proteinExistence type="predicted"/>
<dbReference type="Gene3D" id="3.20.20.450">
    <property type="entry name" value="EAL domain"/>
    <property type="match status" value="1"/>
</dbReference>
<keyword evidence="3" id="KW-1185">Reference proteome</keyword>
<dbReference type="PANTHER" id="PTHR33121:SF76">
    <property type="entry name" value="SIGNALING PROTEIN"/>
    <property type="match status" value="1"/>
</dbReference>
<dbReference type="Pfam" id="PF00563">
    <property type="entry name" value="EAL"/>
    <property type="match status" value="1"/>
</dbReference>
<dbReference type="InterPro" id="IPR035919">
    <property type="entry name" value="EAL_sf"/>
</dbReference>
<dbReference type="SMART" id="SM00052">
    <property type="entry name" value="EAL"/>
    <property type="match status" value="1"/>
</dbReference>
<dbReference type="PROSITE" id="PS50883">
    <property type="entry name" value="EAL"/>
    <property type="match status" value="1"/>
</dbReference>
<protein>
    <recommendedName>
        <fullName evidence="1">EAL domain-containing protein</fullName>
    </recommendedName>
</protein>
<feature type="domain" description="EAL" evidence="1">
    <location>
        <begin position="2"/>
        <end position="245"/>
    </location>
</feature>
<dbReference type="SUPFAM" id="SSF141868">
    <property type="entry name" value="EAL domain-like"/>
    <property type="match status" value="1"/>
</dbReference>
<evidence type="ECO:0000313" key="2">
    <source>
        <dbReference type="EMBL" id="GAA0493212.1"/>
    </source>
</evidence>
<gene>
    <name evidence="2" type="ORF">GCM10008986_19600</name>
</gene>
<accession>A0ABN1BA60</accession>
<dbReference type="CDD" id="cd01948">
    <property type="entry name" value="EAL"/>
    <property type="match status" value="1"/>
</dbReference>
<dbReference type="InterPro" id="IPR001633">
    <property type="entry name" value="EAL_dom"/>
</dbReference>
<name>A0ABN1BA60_9BACI</name>
<sequence>MDNFQNNTFHDVIEQQLFFHHFQPIMDIQKHKIIGYEGLLRSNYIQNPETLFNTAIETNRLFELDTASIIKAIQTFDEMLVDQVSDVYVFLNVYPSTLLSRTFLSLLKGAFPDGIRSDVHMVLEINESELIHNVPLFNETLTKLQSFGFYIALDDVGKGASTFKRIIELNPDFIKLDKYFARDLHQSPNKQEMIRFFSNYCKKQEIKLVLEGLETRDELETAKMLGITLGQGYFLGKPNQLEIYL</sequence>
<dbReference type="EMBL" id="BAAADO010000003">
    <property type="protein sequence ID" value="GAA0493212.1"/>
    <property type="molecule type" value="Genomic_DNA"/>
</dbReference>
<dbReference type="PANTHER" id="PTHR33121">
    <property type="entry name" value="CYCLIC DI-GMP PHOSPHODIESTERASE PDEF"/>
    <property type="match status" value="1"/>
</dbReference>